<feature type="region of interest" description="Disordered" evidence="1">
    <location>
        <begin position="203"/>
        <end position="231"/>
    </location>
</feature>
<evidence type="ECO:0000313" key="3">
    <source>
        <dbReference type="EMBL" id="MCV7168832.1"/>
    </source>
</evidence>
<organism evidence="3 4">
    <name type="scientific">[Mycobacterium] manitobense</name>
    <dbReference type="NCBI Taxonomy" id="190147"/>
    <lineage>
        <taxon>Bacteria</taxon>
        <taxon>Bacillati</taxon>
        <taxon>Actinomycetota</taxon>
        <taxon>Actinomycetes</taxon>
        <taxon>Mycobacteriales</taxon>
        <taxon>Mycobacteriaceae</taxon>
        <taxon>Mycolicibacterium</taxon>
    </lineage>
</organism>
<dbReference type="Proteomes" id="UP001140293">
    <property type="component" value="Unassembled WGS sequence"/>
</dbReference>
<comment type="caution">
    <text evidence="3">The sequence shown here is derived from an EMBL/GenBank/DDBJ whole genome shotgun (WGS) entry which is preliminary data.</text>
</comment>
<evidence type="ECO:0000256" key="1">
    <source>
        <dbReference type="SAM" id="MobiDB-lite"/>
    </source>
</evidence>
<feature type="chain" id="PRO_5040730977" description="Lipoprotein" evidence="2">
    <location>
        <begin position="24"/>
        <end position="231"/>
    </location>
</feature>
<protein>
    <recommendedName>
        <fullName evidence="5">Lipoprotein</fullName>
    </recommendedName>
</protein>
<evidence type="ECO:0000256" key="2">
    <source>
        <dbReference type="SAM" id="SignalP"/>
    </source>
</evidence>
<sequence length="231" mass="24302">MGGYRRIVLTCSGALLALGTLSACGGGSEPAKPDATQTSSATSAATAFPPSATFVADMDKDGAAMTIGITVDGKNITAYACNGTDDEAWFFGEQNAGGIDITSRFRDTLTASFDGTDVEGDLTMDGTTYEFTAAPAEPPAGIYTAAAGTTRASWIVRPDGSSLGVQFTGDNDDLTVFEKQQLKQAEFREKVRNKRQLERAERLERAQNGSMSATINGTLVSPNRVNGSFRP</sequence>
<feature type="compositionally biased region" description="Polar residues" evidence="1">
    <location>
        <begin position="208"/>
        <end position="231"/>
    </location>
</feature>
<dbReference type="EMBL" id="JACKSJ010000023">
    <property type="protein sequence ID" value="MCV7168832.1"/>
    <property type="molecule type" value="Genomic_DNA"/>
</dbReference>
<dbReference type="AlphaFoldDB" id="A0A9X2Y6I4"/>
<name>A0A9X2Y6I4_9MYCO</name>
<keyword evidence="4" id="KW-1185">Reference proteome</keyword>
<evidence type="ECO:0000313" key="4">
    <source>
        <dbReference type="Proteomes" id="UP001140293"/>
    </source>
</evidence>
<proteinExistence type="predicted"/>
<reference evidence="3" key="2">
    <citation type="journal article" date="2022" name="BMC Genomics">
        <title>Comparative genome analysis of mycobacteria focusing on tRNA and non-coding RNA.</title>
        <authorList>
            <person name="Behra P.R.K."/>
            <person name="Pettersson B.M.F."/>
            <person name="Ramesh M."/>
            <person name="Das S."/>
            <person name="Dasgupta S."/>
            <person name="Kirsebom L.A."/>
        </authorList>
    </citation>
    <scope>NUCLEOTIDE SEQUENCE</scope>
    <source>
        <strain evidence="3">DSM 44615</strain>
    </source>
</reference>
<gene>
    <name evidence="3" type="ORF">H7I41_02720</name>
</gene>
<accession>A0A9X2Y6I4</accession>
<reference evidence="3" key="1">
    <citation type="submission" date="2020-07" db="EMBL/GenBank/DDBJ databases">
        <authorList>
            <person name="Pettersson B.M.F."/>
            <person name="Behra P.R.K."/>
            <person name="Ramesh M."/>
            <person name="Das S."/>
            <person name="Dasgupta S."/>
            <person name="Kirsebom L.A."/>
        </authorList>
    </citation>
    <scope>NUCLEOTIDE SEQUENCE</scope>
    <source>
        <strain evidence="3">DSM 44615</strain>
    </source>
</reference>
<evidence type="ECO:0008006" key="5">
    <source>
        <dbReference type="Google" id="ProtNLM"/>
    </source>
</evidence>
<keyword evidence="2" id="KW-0732">Signal</keyword>
<feature type="signal peptide" evidence="2">
    <location>
        <begin position="1"/>
        <end position="23"/>
    </location>
</feature>
<dbReference type="RefSeq" id="WP_264011025.1">
    <property type="nucleotide sequence ID" value="NZ_JACKSJ010000023.1"/>
</dbReference>
<dbReference type="PROSITE" id="PS51257">
    <property type="entry name" value="PROKAR_LIPOPROTEIN"/>
    <property type="match status" value="1"/>
</dbReference>